<dbReference type="Gene3D" id="3.90.1580.10">
    <property type="entry name" value="paralog of FGE (formylglycine-generating enzyme)"/>
    <property type="match status" value="1"/>
</dbReference>
<sequence>MEGGRPDMAWIPGGTFSMGSDRHYPEEGPVRRVTVGGFWMDHAPVTVAEFNRFVAATGHVTVAERAPDPALYPGADPSSLVAGSIVFRPENFAASRAPGSWWAYVPEACWRRPEGLGDARAELADHPVTQVAFADAEAYAAWAGKALPTEAEWEFAARGGRDGADYAWGDDFAPEGRRLANTWPGPFPRRGEPGPDRYGTSPVGAFPADLYGLSDMIGNVWEWTADYWSPRHPTGRGCCAPPDPRAADPSPSFDPAQPGVRIPRRVLKGGSHLCAPNYCRRYRPAARHPEMEDSATTNIGFRCVVRR</sequence>
<dbReference type="SUPFAM" id="SSF56436">
    <property type="entry name" value="C-type lectin-like"/>
    <property type="match status" value="1"/>
</dbReference>
<reference evidence="3 4" key="2">
    <citation type="submission" date="2019-02" db="EMBL/GenBank/DDBJ databases">
        <title>'Lichenibacterium ramalinii' gen. nov. sp. nov., 'Lichenibacterium minor' gen. nov. sp. nov.</title>
        <authorList>
            <person name="Pankratov T."/>
        </authorList>
    </citation>
    <scope>NUCLEOTIDE SEQUENCE [LARGE SCALE GENOMIC DNA]</scope>
    <source>
        <strain evidence="3 4">RmlP026</strain>
    </source>
</reference>
<feature type="region of interest" description="Disordered" evidence="1">
    <location>
        <begin position="238"/>
        <end position="258"/>
    </location>
</feature>
<dbReference type="InterPro" id="IPR016187">
    <property type="entry name" value="CTDL_fold"/>
</dbReference>
<accession>A0A4Q2TY39</accession>
<dbReference type="PANTHER" id="PTHR23150">
    <property type="entry name" value="SULFATASE MODIFYING FACTOR 1, 2"/>
    <property type="match status" value="1"/>
</dbReference>
<dbReference type="InterPro" id="IPR005532">
    <property type="entry name" value="SUMF_dom"/>
</dbReference>
<protein>
    <submittedName>
        <fullName evidence="3">Formylglycine-generating enzyme family protein</fullName>
    </submittedName>
</protein>
<evidence type="ECO:0000256" key="1">
    <source>
        <dbReference type="SAM" id="MobiDB-lite"/>
    </source>
</evidence>
<dbReference type="GO" id="GO:0120147">
    <property type="term" value="F:formylglycine-generating oxidase activity"/>
    <property type="evidence" value="ECO:0007669"/>
    <property type="project" value="TreeGrafter"/>
</dbReference>
<evidence type="ECO:0000313" key="3">
    <source>
        <dbReference type="EMBL" id="RYC28993.1"/>
    </source>
</evidence>
<dbReference type="Pfam" id="PF03781">
    <property type="entry name" value="FGE-sulfatase"/>
    <property type="match status" value="1"/>
</dbReference>
<name>A0A4Q2TY39_9HYPH</name>
<dbReference type="InterPro" id="IPR042095">
    <property type="entry name" value="SUMF_sf"/>
</dbReference>
<dbReference type="AlphaFoldDB" id="A0A4Q2TY39"/>
<dbReference type="OrthoDB" id="9768004at2"/>
<keyword evidence="4" id="KW-1185">Reference proteome</keyword>
<dbReference type="EMBL" id="QYBB01000081">
    <property type="protein sequence ID" value="RYC28993.1"/>
    <property type="molecule type" value="Genomic_DNA"/>
</dbReference>
<organism evidence="3 4">
    <name type="scientific">Lichenibacterium minor</name>
    <dbReference type="NCBI Taxonomy" id="2316528"/>
    <lineage>
        <taxon>Bacteria</taxon>
        <taxon>Pseudomonadati</taxon>
        <taxon>Pseudomonadota</taxon>
        <taxon>Alphaproteobacteria</taxon>
        <taxon>Hyphomicrobiales</taxon>
        <taxon>Lichenihabitantaceae</taxon>
        <taxon>Lichenibacterium</taxon>
    </lineage>
</organism>
<evidence type="ECO:0000259" key="2">
    <source>
        <dbReference type="Pfam" id="PF03781"/>
    </source>
</evidence>
<feature type="region of interest" description="Disordered" evidence="1">
    <location>
        <begin position="179"/>
        <end position="199"/>
    </location>
</feature>
<proteinExistence type="predicted"/>
<comment type="caution">
    <text evidence="3">The sequence shown here is derived from an EMBL/GenBank/DDBJ whole genome shotgun (WGS) entry which is preliminary data.</text>
</comment>
<feature type="compositionally biased region" description="Low complexity" evidence="1">
    <location>
        <begin position="247"/>
        <end position="258"/>
    </location>
</feature>
<dbReference type="PANTHER" id="PTHR23150:SF19">
    <property type="entry name" value="FORMYLGLYCINE-GENERATING ENZYME"/>
    <property type="match status" value="1"/>
</dbReference>
<gene>
    <name evidence="3" type="ORF">D3273_26310</name>
</gene>
<dbReference type="InterPro" id="IPR051043">
    <property type="entry name" value="Sulfatase_Mod_Factor_Kinase"/>
</dbReference>
<feature type="domain" description="Sulfatase-modifying factor enzyme-like" evidence="2">
    <location>
        <begin position="6"/>
        <end position="304"/>
    </location>
</feature>
<evidence type="ECO:0000313" key="4">
    <source>
        <dbReference type="Proteomes" id="UP000290759"/>
    </source>
</evidence>
<dbReference type="Proteomes" id="UP000290759">
    <property type="component" value="Unassembled WGS sequence"/>
</dbReference>
<reference evidence="3 4" key="1">
    <citation type="submission" date="2018-12" db="EMBL/GenBank/DDBJ databases">
        <authorList>
            <person name="Grouzdev D.S."/>
            <person name="Krutkina M.S."/>
        </authorList>
    </citation>
    <scope>NUCLEOTIDE SEQUENCE [LARGE SCALE GENOMIC DNA]</scope>
    <source>
        <strain evidence="3 4">RmlP026</strain>
    </source>
</reference>